<dbReference type="GO" id="GO:0061630">
    <property type="term" value="F:ubiquitin protein ligase activity"/>
    <property type="evidence" value="ECO:0007669"/>
    <property type="project" value="TreeGrafter"/>
</dbReference>
<dbReference type="GO" id="GO:0005524">
    <property type="term" value="F:ATP binding"/>
    <property type="evidence" value="ECO:0007669"/>
    <property type="project" value="InterPro"/>
</dbReference>
<dbReference type="Gene3D" id="3.30.40.10">
    <property type="entry name" value="Zinc/RING finger domain, C3HC4 (zinc finger)"/>
    <property type="match status" value="1"/>
</dbReference>
<evidence type="ECO:0000313" key="9">
    <source>
        <dbReference type="WBParaSite" id="TREG1_41490.1"/>
    </source>
</evidence>
<dbReference type="WBParaSite" id="TREG1_41490.1">
    <property type="protein sequence ID" value="TREG1_41490.1"/>
    <property type="gene ID" value="TREG1_41490"/>
</dbReference>
<accession>A0AA85JTF9</accession>
<evidence type="ECO:0000259" key="6">
    <source>
        <dbReference type="PROSITE" id="PS50089"/>
    </source>
</evidence>
<dbReference type="SUPFAM" id="SSF52540">
    <property type="entry name" value="P-loop containing nucleoside triphosphate hydrolases"/>
    <property type="match status" value="2"/>
</dbReference>
<dbReference type="GO" id="GO:0008270">
    <property type="term" value="F:zinc ion binding"/>
    <property type="evidence" value="ECO:0007669"/>
    <property type="project" value="UniProtKB-KW"/>
</dbReference>
<dbReference type="InterPro" id="IPR038718">
    <property type="entry name" value="SNF2-like_sf"/>
</dbReference>
<reference evidence="9" key="2">
    <citation type="submission" date="2023-11" db="UniProtKB">
        <authorList>
            <consortium name="WormBaseParasite"/>
        </authorList>
    </citation>
    <scope>IDENTIFICATION</scope>
</reference>
<dbReference type="Pfam" id="PF00176">
    <property type="entry name" value="SNF2-rel_dom"/>
    <property type="match status" value="1"/>
</dbReference>
<dbReference type="Proteomes" id="UP000050795">
    <property type="component" value="Unassembled WGS sequence"/>
</dbReference>
<reference evidence="8" key="1">
    <citation type="submission" date="2022-06" db="EMBL/GenBank/DDBJ databases">
        <authorList>
            <person name="Berger JAMES D."/>
            <person name="Berger JAMES D."/>
        </authorList>
    </citation>
    <scope>NUCLEOTIDE SEQUENCE [LARGE SCALE GENOMIC DNA]</scope>
</reference>
<proteinExistence type="predicted"/>
<evidence type="ECO:0000256" key="1">
    <source>
        <dbReference type="ARBA" id="ARBA00022771"/>
    </source>
</evidence>
<dbReference type="SMART" id="SM00487">
    <property type="entry name" value="DEXDc"/>
    <property type="match status" value="1"/>
</dbReference>
<keyword evidence="3" id="KW-0862">Zinc</keyword>
<dbReference type="InterPro" id="IPR048686">
    <property type="entry name" value="SHPRH_helical_1st"/>
</dbReference>
<dbReference type="Gene3D" id="3.40.50.10810">
    <property type="entry name" value="Tandem AAA-ATPase domain"/>
    <property type="match status" value="1"/>
</dbReference>
<dbReference type="InterPro" id="IPR027417">
    <property type="entry name" value="P-loop_NTPase"/>
</dbReference>
<keyword evidence="8" id="KW-1185">Reference proteome</keyword>
<name>A0AA85JTF9_TRIRE</name>
<dbReference type="Gene3D" id="3.40.50.300">
    <property type="entry name" value="P-loop containing nucleotide triphosphate hydrolases"/>
    <property type="match status" value="1"/>
</dbReference>
<dbReference type="PANTHER" id="PTHR45865">
    <property type="entry name" value="E3 UBIQUITIN-PROTEIN LIGASE SHPRH FAMILY MEMBER"/>
    <property type="match status" value="1"/>
</dbReference>
<dbReference type="InterPro" id="IPR001650">
    <property type="entry name" value="Helicase_C-like"/>
</dbReference>
<dbReference type="Pfam" id="PF21325">
    <property type="entry name" value="SHPRH_helical-1st"/>
    <property type="match status" value="1"/>
</dbReference>
<dbReference type="InterPro" id="IPR013083">
    <property type="entry name" value="Znf_RING/FYVE/PHD"/>
</dbReference>
<feature type="domain" description="RING-type" evidence="6">
    <location>
        <begin position="1335"/>
        <end position="1382"/>
    </location>
</feature>
<feature type="region of interest" description="Disordered" evidence="5">
    <location>
        <begin position="1080"/>
        <end position="1116"/>
    </location>
</feature>
<dbReference type="Pfam" id="PF00271">
    <property type="entry name" value="Helicase_C"/>
    <property type="match status" value="1"/>
</dbReference>
<dbReference type="InterPro" id="IPR052583">
    <property type="entry name" value="ATP-helicase/E3_Ub-Ligase"/>
</dbReference>
<keyword evidence="2" id="KW-0378">Hydrolase</keyword>
<dbReference type="InterPro" id="IPR001841">
    <property type="entry name" value="Znf_RING"/>
</dbReference>
<evidence type="ECO:0000256" key="5">
    <source>
        <dbReference type="SAM" id="MobiDB-lite"/>
    </source>
</evidence>
<organism evidence="8 9">
    <name type="scientific">Trichobilharzia regenti</name>
    <name type="common">Nasal bird schistosome</name>
    <dbReference type="NCBI Taxonomy" id="157069"/>
    <lineage>
        <taxon>Eukaryota</taxon>
        <taxon>Metazoa</taxon>
        <taxon>Spiralia</taxon>
        <taxon>Lophotrochozoa</taxon>
        <taxon>Platyhelminthes</taxon>
        <taxon>Trematoda</taxon>
        <taxon>Digenea</taxon>
        <taxon>Strigeidida</taxon>
        <taxon>Schistosomatoidea</taxon>
        <taxon>Schistosomatidae</taxon>
        <taxon>Trichobilharzia</taxon>
    </lineage>
</organism>
<sequence length="1647" mass="186234">MRVKRSPLFLSTNKRNSRSFLYHPNLGINVVKRSNKSVNKKILSNEQKEIIQLYPHSLTLRRHENTSGCLLQTITLPTSGLLSAAVDSSDKITLFFNDRSLLFFVHESDVKEYIIPDAGSIIPLLYAASSSSLQCHVRVEQNSIYLDIYLKESFISETFELSSKPISGQQYEKLHDFITLLCSGNVNFPSSCKLLVYEHQCETQLEFVIMLKSLYNIAQIHHKETKVFWDSPSLNPQHKNLLTLLRPYQCDAVKWMHYQECNGFSLEDDVLQRMFINIELPNDKNVLYFCLYSGQFTKQLPAIEYTGSGGILADEMGLGKTLEVISLILNHPLSDWGEHAACVQYNPKEYINRLPIKVGYVCPECWTKVRIYSKATLIISPDHIWQQWKEELQTHVSSDALQVLIYAGMEAPVTCVDLGIRGSVKEQGNTNPFALRTHVSAKVVSEDKIHEKTILPGFVQPAQLACADVVLTSYSVVQRELDWAEVVASRQSGHGHRPKLRLTQRYLCRPSPLTCVRWWRICLDEAQMVERVTSKTARMLSQITAVNRWCVTGTPAEKSIDDFFGLFAYLRLTPYSFSHYWNSLLYQPFLAACSTSWGKETLDSENDLKPEMDNSFIDDALVARTDLGKIISRILWRNTKSLVGDQLTIPPLTERTHWITFTPVERYIHDRVLAQSAGALGRLVQTLSLSPDEPLCSLPTDAHSRLVNLITRLRQACTHPSLVVAKNNQTRRAHSVTLANMVCVGVNEEDQYSDSVPTVSGAQGHRNLGAGCFTMTEVIRRVVDETRRECEGLLRTWVFDKNGAAGCFIIKNMLVQAADCYRDVLRSTESLERHGILADWSQRLHSVTNLHWLIETKQVPLLDEPLPVLSNKPPPLLQNASCSVVPINNQKCEGFSLEGLDPRVDRDLQAKAERMRTAYIQTHSQLLAKVRDSLDPIVKQLDDEFDYHRRNRTSDQLTEKMAAIDAGGWLSWLTEAVDFLIASGLGNSLIDMLIASFQSTPNVNRSGFRTTLLHAGSAISFKAMLLTELGEVFTTRERMRIAMKPMDDTWTSFINGHEVDQNILQPFYQCCARLYDTDDENKRKEEKKKTKAKSLEEKTKKSQPNGTTPGNRRSPKKTHCAYCIALRALRDYQRALNHEREKSIPHRPTIYEFDVDDNSETLERSSTAMAAIEAAGTGLILNNPLVMSLSIVCQQLSRLLSNTPASELPFSKIYYQAKAKRLEQLIRLMGREILLTSRTQSVTKEWWNIHDDTEQFVVRLQSTSPTDLAFIHQEEVDRQLFDSLVEADVIWPRLQSRLGHYNFLRNAYLSAVTGLSTDENNPNPSERTRSRPIECPTCFQPHSAKTPTFVLLPGCWHSLCLNCHHRIATMSEIAQRRCPICRTPFESKENTGMNARRRRPLTLIHYGGNETKQENQMKSEDIEEDLNIVGDHSTKVRAVIRCLKAIKRDDPDAKAIVFSSWLAVLVTLAEALDQNGLSYTTLFHARDACCPGRLAGFQCFGSTTWILLMPVQLGANGLNLTSANHVLFIDPVLSHAREAQAIARIHRIGQTRPGIVHRFLVKDSIEATLHSSHCRNTKVGPYNLDTECMIGAGTKRTCSTALGVAGPSEDREQLMSMTIGQLTELLHCDCDTAMLTDEMKLPSFSFI</sequence>
<evidence type="ECO:0000259" key="7">
    <source>
        <dbReference type="PROSITE" id="PS51194"/>
    </source>
</evidence>
<evidence type="ECO:0008006" key="10">
    <source>
        <dbReference type="Google" id="ProtNLM"/>
    </source>
</evidence>
<evidence type="ECO:0000313" key="8">
    <source>
        <dbReference type="Proteomes" id="UP000050795"/>
    </source>
</evidence>
<dbReference type="GO" id="GO:0000209">
    <property type="term" value="P:protein polyubiquitination"/>
    <property type="evidence" value="ECO:0007669"/>
    <property type="project" value="TreeGrafter"/>
</dbReference>
<dbReference type="GO" id="GO:0005634">
    <property type="term" value="C:nucleus"/>
    <property type="evidence" value="ECO:0007669"/>
    <property type="project" value="TreeGrafter"/>
</dbReference>
<dbReference type="InterPro" id="IPR000330">
    <property type="entry name" value="SNF2_N"/>
</dbReference>
<dbReference type="InterPro" id="IPR014001">
    <property type="entry name" value="Helicase_ATP-bd"/>
</dbReference>
<evidence type="ECO:0000256" key="2">
    <source>
        <dbReference type="ARBA" id="ARBA00022801"/>
    </source>
</evidence>
<keyword evidence="1 4" id="KW-0479">Metal-binding</keyword>
<dbReference type="PROSITE" id="PS51194">
    <property type="entry name" value="HELICASE_CTER"/>
    <property type="match status" value="1"/>
</dbReference>
<dbReference type="CDD" id="cd18793">
    <property type="entry name" value="SF2_C_SNF"/>
    <property type="match status" value="1"/>
</dbReference>
<dbReference type="GO" id="GO:0006974">
    <property type="term" value="P:DNA damage response"/>
    <property type="evidence" value="ECO:0007669"/>
    <property type="project" value="TreeGrafter"/>
</dbReference>
<dbReference type="PROSITE" id="PS50089">
    <property type="entry name" value="ZF_RING_2"/>
    <property type="match status" value="1"/>
</dbReference>
<protein>
    <recommendedName>
        <fullName evidence="10">RING-type domain-containing protein</fullName>
    </recommendedName>
</protein>
<evidence type="ECO:0000256" key="3">
    <source>
        <dbReference type="ARBA" id="ARBA00022833"/>
    </source>
</evidence>
<feature type="compositionally biased region" description="Basic and acidic residues" evidence="5">
    <location>
        <begin position="1080"/>
        <end position="1100"/>
    </location>
</feature>
<dbReference type="PANTHER" id="PTHR45865:SF1">
    <property type="entry name" value="E3 UBIQUITIN-PROTEIN LIGASE SHPRH"/>
    <property type="match status" value="1"/>
</dbReference>
<feature type="compositionally biased region" description="Polar residues" evidence="5">
    <location>
        <begin position="1102"/>
        <end position="1111"/>
    </location>
</feature>
<evidence type="ECO:0000256" key="4">
    <source>
        <dbReference type="PROSITE-ProRule" id="PRU00175"/>
    </source>
</evidence>
<dbReference type="InterPro" id="IPR049730">
    <property type="entry name" value="SNF2/RAD54-like_C"/>
</dbReference>
<dbReference type="GO" id="GO:0016787">
    <property type="term" value="F:hydrolase activity"/>
    <property type="evidence" value="ECO:0007669"/>
    <property type="project" value="UniProtKB-KW"/>
</dbReference>
<dbReference type="SUPFAM" id="SSF57850">
    <property type="entry name" value="RING/U-box"/>
    <property type="match status" value="1"/>
</dbReference>
<feature type="domain" description="Helicase C-terminal" evidence="7">
    <location>
        <begin position="1438"/>
        <end position="1590"/>
    </location>
</feature>
<keyword evidence="1 4" id="KW-0863">Zinc-finger</keyword>